<dbReference type="InterPro" id="IPR010221">
    <property type="entry name" value="VCBS_dom"/>
</dbReference>
<reference evidence="4" key="2">
    <citation type="submission" date="2014-09" db="EMBL/GenBank/DDBJ databases">
        <authorList>
            <consortium name="NBRP consortium"/>
            <person name="Sawabe T."/>
            <person name="Meirelles P."/>
            <person name="Nakanishi M."/>
            <person name="Sayaka M."/>
            <person name="Hattori M."/>
            <person name="Ohkuma M."/>
        </authorList>
    </citation>
    <scope>NUCLEOTIDE SEQUENCE [LARGE SCALE GENOMIC DNA]</scope>
    <source>
        <strain evidence="4">JCM 19239</strain>
    </source>
</reference>
<evidence type="ECO:0000256" key="1">
    <source>
        <dbReference type="SAM" id="MobiDB-lite"/>
    </source>
</evidence>
<keyword evidence="4" id="KW-1185">Reference proteome</keyword>
<gene>
    <name evidence="3" type="ORF">JCM19239_5043</name>
</gene>
<name>A0ABQ0JJK9_9VIBR</name>
<feature type="domain" description="RapA2 cadherin-like" evidence="2">
    <location>
        <begin position="451"/>
        <end position="514"/>
    </location>
</feature>
<dbReference type="EMBL" id="BBMS01000053">
    <property type="protein sequence ID" value="GAL28937.1"/>
    <property type="molecule type" value="Genomic_DNA"/>
</dbReference>
<feature type="compositionally biased region" description="Polar residues" evidence="1">
    <location>
        <begin position="18"/>
        <end position="32"/>
    </location>
</feature>
<sequence>MPSLAKASDDTSDDVSIAESNAHTQKTTNSQEHTQEVESAPGSSFSNEQHELVTDSENKEVAQKHVLPSRHLALHHYPLHAYTSHHIIDHPNGIAPFVIFTEKTAPLAKEHKPDLSNEKQDQPRNEHNPNLSTEKTEHRDKGSKSRHHNSDPQLSEQSHDVKEDDVVFHGQIVATDADGDTLTYAISTPIDGLLFNSDGSYSFDPSHASYQHLAQGQTEVVQTTVTVTDSAGGTRSEVLQFQITGTNDVAKITGQFGGTLIEDHNVDSSGLMHVHGKVDVVDVDQGESHTLSEILQGKFGVLDIDSNGYWHYQVDNSLPAIQQLASGSSITEQIAIHTVDGTSQLIEIVIGGAADSAIISGIDSGTVKEDLSVVNGSIKTSGDLSISDSDQGQNHFLSQALIGKFGTLTIDANGHWQYEANNQQTALQELAKGSHLNESFTVSSVDGTQHNVDIEIDGTNDLPVMAGQSQLVKEDGAVFHGQMVGTDVDHDLLTYSISNPVDGLTFNPDGSYSFDPSHASYQHLAKGDTQVVTTMVTVTDTAGGSHQEELKFTITGSNDLPVMAGQFQSVKEDGAVFQGQMVGTDVDQDLLTYSISHPVDGLTFNPDGSYSLDPSHTSYQHLAKGDTQIVTTMVTVTDTAGGSHREQLKFTITGTNDLPVMAGQSQAVKEDGAVFHGQIVGTDVDQDLLTYSTSSPIDGLTFNQMAAIRSIRVMRRTSTWQKVTFKS</sequence>
<evidence type="ECO:0000313" key="4">
    <source>
        <dbReference type="Proteomes" id="UP000029223"/>
    </source>
</evidence>
<accession>A0ABQ0JJK9</accession>
<reference evidence="4" key="1">
    <citation type="submission" date="2014-09" db="EMBL/GenBank/DDBJ databases">
        <title>Vibrio variabilis JCM 19239. (C206) whole genome shotgun sequence.</title>
        <authorList>
            <person name="Sawabe T."/>
            <person name="Meirelles P."/>
            <person name="Nakanishi M."/>
            <person name="Sayaka M."/>
            <person name="Hattori M."/>
            <person name="Ohkuma M."/>
        </authorList>
    </citation>
    <scope>NUCLEOTIDE SEQUENCE [LARGE SCALE GENOMIC DNA]</scope>
    <source>
        <strain evidence="4">JCM 19239</strain>
    </source>
</reference>
<dbReference type="PANTHER" id="PTHR14139:SF2">
    <property type="entry name" value="CALSYNTENIN-1"/>
    <property type="match status" value="1"/>
</dbReference>
<feature type="compositionally biased region" description="Basic and acidic residues" evidence="1">
    <location>
        <begin position="108"/>
        <end position="127"/>
    </location>
</feature>
<feature type="compositionally biased region" description="Basic and acidic residues" evidence="1">
    <location>
        <begin position="134"/>
        <end position="143"/>
    </location>
</feature>
<dbReference type="PANTHER" id="PTHR14139">
    <property type="entry name" value="CALSYNTENIN"/>
    <property type="match status" value="1"/>
</dbReference>
<dbReference type="Pfam" id="PF17803">
    <property type="entry name" value="Cadherin_4"/>
    <property type="match status" value="3"/>
</dbReference>
<evidence type="ECO:0000259" key="2">
    <source>
        <dbReference type="Pfam" id="PF17803"/>
    </source>
</evidence>
<feature type="region of interest" description="Disordered" evidence="1">
    <location>
        <begin position="1"/>
        <end position="59"/>
    </location>
</feature>
<dbReference type="Proteomes" id="UP000029223">
    <property type="component" value="Unassembled WGS sequence"/>
</dbReference>
<feature type="domain" description="RapA2 cadherin-like" evidence="2">
    <location>
        <begin position="647"/>
        <end position="695"/>
    </location>
</feature>
<evidence type="ECO:0000313" key="3">
    <source>
        <dbReference type="EMBL" id="GAL28937.1"/>
    </source>
</evidence>
<protein>
    <submittedName>
        <fullName evidence="3">T1SS secreted agglutinin RTX</fullName>
    </submittedName>
</protein>
<feature type="compositionally biased region" description="Basic and acidic residues" evidence="1">
    <location>
        <begin position="48"/>
        <end position="59"/>
    </location>
</feature>
<dbReference type="Pfam" id="PF17963">
    <property type="entry name" value="Big_9"/>
    <property type="match status" value="1"/>
</dbReference>
<dbReference type="InterPro" id="IPR013783">
    <property type="entry name" value="Ig-like_fold"/>
</dbReference>
<dbReference type="InterPro" id="IPR040853">
    <property type="entry name" value="RapA2_cadherin-like"/>
</dbReference>
<comment type="caution">
    <text evidence="3">The sequence shown here is derived from an EMBL/GenBank/DDBJ whole genome shotgun (WGS) entry which is preliminary data.</text>
</comment>
<feature type="region of interest" description="Disordered" evidence="1">
    <location>
        <begin position="108"/>
        <end position="160"/>
    </location>
</feature>
<dbReference type="Gene3D" id="2.60.40.10">
    <property type="entry name" value="Immunoglobulins"/>
    <property type="match status" value="4"/>
</dbReference>
<dbReference type="NCBIfam" id="TIGR01965">
    <property type="entry name" value="VCBS_repeat"/>
    <property type="match status" value="5"/>
</dbReference>
<feature type="domain" description="RapA2 cadherin-like" evidence="2">
    <location>
        <begin position="550"/>
        <end position="611"/>
    </location>
</feature>
<organism evidence="3 4">
    <name type="scientific">Vibrio variabilis</name>
    <dbReference type="NCBI Taxonomy" id="990271"/>
    <lineage>
        <taxon>Bacteria</taxon>
        <taxon>Pseudomonadati</taxon>
        <taxon>Pseudomonadota</taxon>
        <taxon>Gammaproteobacteria</taxon>
        <taxon>Vibrionales</taxon>
        <taxon>Vibrionaceae</taxon>
        <taxon>Vibrio</taxon>
    </lineage>
</organism>
<proteinExistence type="predicted"/>